<accession>A0A1Z4GD14</accession>
<feature type="transmembrane region" description="Helical" evidence="5">
    <location>
        <begin position="377"/>
        <end position="399"/>
    </location>
</feature>
<feature type="transmembrane region" description="Helical" evidence="5">
    <location>
        <begin position="405"/>
        <end position="422"/>
    </location>
</feature>
<dbReference type="PANTHER" id="PTHR37422:SF13">
    <property type="entry name" value="LIPOPOLYSACCHARIDE BIOSYNTHESIS PROTEIN PA4999-RELATED"/>
    <property type="match status" value="1"/>
</dbReference>
<reference evidence="7 8" key="1">
    <citation type="submission" date="2017-06" db="EMBL/GenBank/DDBJ databases">
        <title>Genome sequencing of cyanobaciteial culture collection at National Institute for Environmental Studies (NIES).</title>
        <authorList>
            <person name="Hirose Y."/>
            <person name="Shimura Y."/>
            <person name="Fujisawa T."/>
            <person name="Nakamura Y."/>
            <person name="Kawachi M."/>
        </authorList>
    </citation>
    <scope>NUCLEOTIDE SEQUENCE [LARGE SCALE GENOMIC DNA]</scope>
    <source>
        <strain evidence="7 8">NIES-21</strain>
    </source>
</reference>
<organism evidence="7 8">
    <name type="scientific">Anabaenopsis circularis NIES-21</name>
    <dbReference type="NCBI Taxonomy" id="1085406"/>
    <lineage>
        <taxon>Bacteria</taxon>
        <taxon>Bacillati</taxon>
        <taxon>Cyanobacteriota</taxon>
        <taxon>Cyanophyceae</taxon>
        <taxon>Nostocales</taxon>
        <taxon>Nodulariaceae</taxon>
        <taxon>Anabaenopsis</taxon>
    </lineage>
</organism>
<evidence type="ECO:0000256" key="3">
    <source>
        <dbReference type="ARBA" id="ARBA00022989"/>
    </source>
</evidence>
<gene>
    <name evidence="7" type="ORF">NIES21_10410</name>
</gene>
<evidence type="ECO:0000256" key="2">
    <source>
        <dbReference type="ARBA" id="ARBA00022692"/>
    </source>
</evidence>
<dbReference type="PANTHER" id="PTHR37422">
    <property type="entry name" value="TEICHURONIC ACID BIOSYNTHESIS PROTEIN TUAE"/>
    <property type="match status" value="1"/>
</dbReference>
<evidence type="ECO:0000313" key="8">
    <source>
        <dbReference type="Proteomes" id="UP000218287"/>
    </source>
</evidence>
<evidence type="ECO:0000256" key="1">
    <source>
        <dbReference type="ARBA" id="ARBA00004141"/>
    </source>
</evidence>
<sequence length="437" mass="49368">MLNKPSIYLKSDTEKSTIADKFLNWYSWVLLGYALCGRGFSYFGVGPFYIGEITLVFGLFTLSINKSIPKILKLPHTWFLIIFMVWCCINTIPYFPVYGLDCIRDAALWYYISFALIVATLLLGKPQRFLFMVAQYERFCRIFIILLPFLWLMARTLPLPSLPGAGAKIISPKTADAMTHLSGITAFFVGSSLLDFQPLLFTLMFFINLGVVALNANRSGTLAFLNAFFIVGLAKYKSSKIWRIVTIIILIVLLAVIIKPEIFQPFISKIFSIFINNNERQGSKEYRLEWWTYLIKSTISDYFWTGRGFGFNLGAGTGFDPVGGGVVRSPHNGHITVLSRTGIPGFVLWLLIQLSWAGSILAKYLQCRRKGETKWAGIFLTLLAYWVASMTVTSFEVIIEGPTGGIWLWTMYGIGLAAMQIYKRYPQILEAEIDSGQ</sequence>
<feature type="transmembrane region" description="Helical" evidence="5">
    <location>
        <begin position="77"/>
        <end position="95"/>
    </location>
</feature>
<dbReference type="AlphaFoldDB" id="A0A1Z4GD14"/>
<dbReference type="InterPro" id="IPR051533">
    <property type="entry name" value="WaaL-like"/>
</dbReference>
<feature type="transmembrane region" description="Helical" evidence="5">
    <location>
        <begin position="107"/>
        <end position="124"/>
    </location>
</feature>
<comment type="subcellular location">
    <subcellularLocation>
        <location evidence="1">Membrane</location>
        <topology evidence="1">Multi-pass membrane protein</topology>
    </subcellularLocation>
</comment>
<keyword evidence="2 5" id="KW-0812">Transmembrane</keyword>
<feature type="transmembrane region" description="Helical" evidence="5">
    <location>
        <begin position="241"/>
        <end position="258"/>
    </location>
</feature>
<evidence type="ECO:0000256" key="5">
    <source>
        <dbReference type="SAM" id="Phobius"/>
    </source>
</evidence>
<keyword evidence="4 5" id="KW-0472">Membrane</keyword>
<evidence type="ECO:0000313" key="7">
    <source>
        <dbReference type="EMBL" id="BAY15226.1"/>
    </source>
</evidence>
<dbReference type="Pfam" id="PF04932">
    <property type="entry name" value="Wzy_C"/>
    <property type="match status" value="1"/>
</dbReference>
<keyword evidence="8" id="KW-1185">Reference proteome</keyword>
<keyword evidence="3 5" id="KW-1133">Transmembrane helix</keyword>
<dbReference type="InterPro" id="IPR007016">
    <property type="entry name" value="O-antigen_ligase-rel_domated"/>
</dbReference>
<feature type="transmembrane region" description="Helical" evidence="5">
    <location>
        <begin position="199"/>
        <end position="229"/>
    </location>
</feature>
<evidence type="ECO:0000256" key="4">
    <source>
        <dbReference type="ARBA" id="ARBA00023136"/>
    </source>
</evidence>
<feature type="transmembrane region" description="Helical" evidence="5">
    <location>
        <begin position="346"/>
        <end position="365"/>
    </location>
</feature>
<dbReference type="Proteomes" id="UP000218287">
    <property type="component" value="Chromosome"/>
</dbReference>
<name>A0A1Z4GD14_9CYAN</name>
<dbReference type="GO" id="GO:0016020">
    <property type="term" value="C:membrane"/>
    <property type="evidence" value="ECO:0007669"/>
    <property type="project" value="UniProtKB-SubCell"/>
</dbReference>
<feature type="transmembrane region" description="Helical" evidence="5">
    <location>
        <begin position="46"/>
        <end position="65"/>
    </location>
</feature>
<evidence type="ECO:0000259" key="6">
    <source>
        <dbReference type="Pfam" id="PF04932"/>
    </source>
</evidence>
<feature type="transmembrane region" description="Helical" evidence="5">
    <location>
        <begin position="136"/>
        <end position="154"/>
    </location>
</feature>
<dbReference type="OrthoDB" id="185849at2"/>
<feature type="domain" description="O-antigen ligase-related" evidence="6">
    <location>
        <begin position="204"/>
        <end position="350"/>
    </location>
</feature>
<proteinExistence type="predicted"/>
<protein>
    <recommendedName>
        <fullName evidence="6">O-antigen ligase-related domain-containing protein</fullName>
    </recommendedName>
</protein>
<dbReference type="EMBL" id="AP018174">
    <property type="protein sequence ID" value="BAY15226.1"/>
    <property type="molecule type" value="Genomic_DNA"/>
</dbReference>